<gene>
    <name evidence="7" type="ORF">AAG747_27025</name>
</gene>
<dbReference type="InterPro" id="IPR007627">
    <property type="entry name" value="RNA_pol_sigma70_r2"/>
</dbReference>
<dbReference type="InterPro" id="IPR013249">
    <property type="entry name" value="RNA_pol_sigma70_r4_t2"/>
</dbReference>
<proteinExistence type="inferred from homology"/>
<dbReference type="EMBL" id="JBDKWZ010000024">
    <property type="protein sequence ID" value="MEN7551597.1"/>
    <property type="molecule type" value="Genomic_DNA"/>
</dbReference>
<evidence type="ECO:0000256" key="4">
    <source>
        <dbReference type="ARBA" id="ARBA00023163"/>
    </source>
</evidence>
<keyword evidence="4" id="KW-0804">Transcription</keyword>
<dbReference type="GO" id="GO:0016987">
    <property type="term" value="F:sigma factor activity"/>
    <property type="evidence" value="ECO:0007669"/>
    <property type="project" value="UniProtKB-KW"/>
</dbReference>
<evidence type="ECO:0000256" key="2">
    <source>
        <dbReference type="ARBA" id="ARBA00023015"/>
    </source>
</evidence>
<keyword evidence="3" id="KW-0731">Sigma factor</keyword>
<dbReference type="NCBIfam" id="TIGR02937">
    <property type="entry name" value="sigma70-ECF"/>
    <property type="match status" value="1"/>
</dbReference>
<dbReference type="InterPro" id="IPR014284">
    <property type="entry name" value="RNA_pol_sigma-70_dom"/>
</dbReference>
<dbReference type="CDD" id="cd06171">
    <property type="entry name" value="Sigma70_r4"/>
    <property type="match status" value="1"/>
</dbReference>
<dbReference type="GO" id="GO:0003677">
    <property type="term" value="F:DNA binding"/>
    <property type="evidence" value="ECO:0007669"/>
    <property type="project" value="InterPro"/>
</dbReference>
<sequence length="190" mass="22315">MKEMEENELIKACIKNDRTAYTQLFNRYAPKMLMVCSRYMSDEDEAKDVLQNGFIKVFKSLKSFKFKGSFEGWLKRIMVNEALGALRQKKKLIFDNNSFHENMEVAEENEELPAYDFTQEELLHALKTLPEAYKAVFNLYCFEKYSHKEIASVLSIKIETSRSRLLRARKLLKEQLFDLATQKSKLNENG</sequence>
<dbReference type="RefSeq" id="WP_346824377.1">
    <property type="nucleotide sequence ID" value="NZ_JBDKWZ010000024.1"/>
</dbReference>
<keyword evidence="2" id="KW-0805">Transcription regulation</keyword>
<evidence type="ECO:0000256" key="3">
    <source>
        <dbReference type="ARBA" id="ARBA00023082"/>
    </source>
</evidence>
<dbReference type="AlphaFoldDB" id="A0AAW9S5R7"/>
<name>A0AAW9S5R7_9BACT</name>
<dbReference type="InterPro" id="IPR013324">
    <property type="entry name" value="RNA_pol_sigma_r3/r4-like"/>
</dbReference>
<dbReference type="Pfam" id="PF04542">
    <property type="entry name" value="Sigma70_r2"/>
    <property type="match status" value="1"/>
</dbReference>
<keyword evidence="8" id="KW-1185">Reference proteome</keyword>
<protein>
    <submittedName>
        <fullName evidence="7">RNA polymerase sigma factor</fullName>
    </submittedName>
</protein>
<organism evidence="7 8">
    <name type="scientific">Rapidithrix thailandica</name>
    <dbReference type="NCBI Taxonomy" id="413964"/>
    <lineage>
        <taxon>Bacteria</taxon>
        <taxon>Pseudomonadati</taxon>
        <taxon>Bacteroidota</taxon>
        <taxon>Cytophagia</taxon>
        <taxon>Cytophagales</taxon>
        <taxon>Flammeovirgaceae</taxon>
        <taxon>Rapidithrix</taxon>
    </lineage>
</organism>
<evidence type="ECO:0000313" key="7">
    <source>
        <dbReference type="EMBL" id="MEN7551597.1"/>
    </source>
</evidence>
<dbReference type="PANTHER" id="PTHR43133">
    <property type="entry name" value="RNA POLYMERASE ECF-TYPE SIGMA FACTO"/>
    <property type="match status" value="1"/>
</dbReference>
<feature type="domain" description="RNA polymerase sigma factor 70 region 4 type 2" evidence="6">
    <location>
        <begin position="120"/>
        <end position="172"/>
    </location>
</feature>
<dbReference type="SUPFAM" id="SSF88946">
    <property type="entry name" value="Sigma2 domain of RNA polymerase sigma factors"/>
    <property type="match status" value="1"/>
</dbReference>
<evidence type="ECO:0000313" key="8">
    <source>
        <dbReference type="Proteomes" id="UP001403385"/>
    </source>
</evidence>
<evidence type="ECO:0000259" key="6">
    <source>
        <dbReference type="Pfam" id="PF08281"/>
    </source>
</evidence>
<accession>A0AAW9S5R7</accession>
<comment type="similarity">
    <text evidence="1">Belongs to the sigma-70 factor family. ECF subfamily.</text>
</comment>
<dbReference type="InterPro" id="IPR013325">
    <property type="entry name" value="RNA_pol_sigma_r2"/>
</dbReference>
<evidence type="ECO:0000256" key="1">
    <source>
        <dbReference type="ARBA" id="ARBA00010641"/>
    </source>
</evidence>
<dbReference type="PANTHER" id="PTHR43133:SF46">
    <property type="entry name" value="RNA POLYMERASE SIGMA-70 FACTOR ECF SUBFAMILY"/>
    <property type="match status" value="1"/>
</dbReference>
<reference evidence="7 8" key="1">
    <citation type="submission" date="2024-04" db="EMBL/GenBank/DDBJ databases">
        <title>Novel genus in family Flammeovirgaceae.</title>
        <authorList>
            <person name="Nguyen T.H."/>
            <person name="Vuong T.Q."/>
            <person name="Le H."/>
            <person name="Kim S.-G."/>
        </authorList>
    </citation>
    <scope>NUCLEOTIDE SEQUENCE [LARGE SCALE GENOMIC DNA]</scope>
    <source>
        <strain evidence="7 8">JCM 23209</strain>
    </source>
</reference>
<dbReference type="Pfam" id="PF08281">
    <property type="entry name" value="Sigma70_r4_2"/>
    <property type="match status" value="1"/>
</dbReference>
<dbReference type="Gene3D" id="1.10.10.10">
    <property type="entry name" value="Winged helix-like DNA-binding domain superfamily/Winged helix DNA-binding domain"/>
    <property type="match status" value="1"/>
</dbReference>
<feature type="domain" description="RNA polymerase sigma-70 region 2" evidence="5">
    <location>
        <begin position="24"/>
        <end position="91"/>
    </location>
</feature>
<dbReference type="Proteomes" id="UP001403385">
    <property type="component" value="Unassembled WGS sequence"/>
</dbReference>
<comment type="caution">
    <text evidence="7">The sequence shown here is derived from an EMBL/GenBank/DDBJ whole genome shotgun (WGS) entry which is preliminary data.</text>
</comment>
<dbReference type="GO" id="GO:0006352">
    <property type="term" value="P:DNA-templated transcription initiation"/>
    <property type="evidence" value="ECO:0007669"/>
    <property type="project" value="InterPro"/>
</dbReference>
<evidence type="ECO:0000259" key="5">
    <source>
        <dbReference type="Pfam" id="PF04542"/>
    </source>
</evidence>
<dbReference type="InterPro" id="IPR039425">
    <property type="entry name" value="RNA_pol_sigma-70-like"/>
</dbReference>
<dbReference type="Gene3D" id="1.10.1740.10">
    <property type="match status" value="1"/>
</dbReference>
<dbReference type="SUPFAM" id="SSF88659">
    <property type="entry name" value="Sigma3 and sigma4 domains of RNA polymerase sigma factors"/>
    <property type="match status" value="1"/>
</dbReference>
<dbReference type="InterPro" id="IPR036388">
    <property type="entry name" value="WH-like_DNA-bd_sf"/>
</dbReference>